<dbReference type="EMBL" id="CCAZ020000001">
    <property type="protein sequence ID" value="CEG08727.1"/>
    <property type="molecule type" value="Genomic_DNA"/>
</dbReference>
<evidence type="ECO:0000313" key="1">
    <source>
        <dbReference type="EMBL" id="CEG08727.1"/>
    </source>
</evidence>
<dbReference type="Proteomes" id="UP000035762">
    <property type="component" value="Unassembled WGS sequence"/>
</dbReference>
<dbReference type="RefSeq" id="WP_156186848.1">
    <property type="nucleotide sequence ID" value="NZ_CCAZ020000001.1"/>
</dbReference>
<keyword evidence="2" id="KW-1185">Reference proteome</keyword>
<gene>
    <name evidence="1" type="ORF">BN961_02145</name>
</gene>
<sequence>MGRPLGSQNKDKPFRDAIRMEAAAAELGQECVAPKGSLRWIARQLLNRAGEETAGAREIGDRLDGKAAQAVELSGGLSISHEEALAELDE</sequence>
<dbReference type="STRING" id="1035.BN961_02145"/>
<organism evidence="1 2">
    <name type="scientific">Afipia felis</name>
    <name type="common">Cat scratch disease bacillus</name>
    <dbReference type="NCBI Taxonomy" id="1035"/>
    <lineage>
        <taxon>Bacteria</taxon>
        <taxon>Pseudomonadati</taxon>
        <taxon>Pseudomonadota</taxon>
        <taxon>Alphaproteobacteria</taxon>
        <taxon>Hyphomicrobiales</taxon>
        <taxon>Nitrobacteraceae</taxon>
        <taxon>Afipia</taxon>
    </lineage>
</organism>
<protein>
    <submittedName>
        <fullName evidence="1">Uncharacterized protein</fullName>
    </submittedName>
</protein>
<reference evidence="1 2" key="1">
    <citation type="journal article" date="2014" name="Genome Announc.">
        <title>Genome Sequence of Afipia felis Strain 76713, Isolated in Hospital Water Using an Amoeba Co-Culture Procedure.</title>
        <authorList>
            <person name="Benamar S."/>
            <person name="La Scola B."/>
            <person name="Croce O."/>
        </authorList>
    </citation>
    <scope>NUCLEOTIDE SEQUENCE [LARGE SCALE GENOMIC DNA]</scope>
    <source>
        <strain evidence="1 2">76713</strain>
    </source>
</reference>
<dbReference type="AlphaFoldDB" id="A0A090MR59"/>
<dbReference type="OrthoDB" id="8236696at2"/>
<evidence type="ECO:0000313" key="2">
    <source>
        <dbReference type="Proteomes" id="UP000035762"/>
    </source>
</evidence>
<accession>A0A090MR59</accession>
<name>A0A090MR59_AFIFE</name>
<comment type="caution">
    <text evidence="1">The sequence shown here is derived from an EMBL/GenBank/DDBJ whole genome shotgun (WGS) entry which is preliminary data.</text>
</comment>
<proteinExistence type="predicted"/>